<organism evidence="1 2">
    <name type="scientific">Kribbella karoonensis</name>
    <dbReference type="NCBI Taxonomy" id="324851"/>
    <lineage>
        <taxon>Bacteria</taxon>
        <taxon>Bacillati</taxon>
        <taxon>Actinomycetota</taxon>
        <taxon>Actinomycetes</taxon>
        <taxon>Propionibacteriales</taxon>
        <taxon>Kribbellaceae</taxon>
        <taxon>Kribbella</taxon>
    </lineage>
</organism>
<protein>
    <submittedName>
        <fullName evidence="1">Uncharacterized protein</fullName>
    </submittedName>
</protein>
<accession>A0ABP4QI87</accession>
<sequence length="125" mass="14057">MSDNDRITKRGFQSGATIPYVVPDSLDDLKGPASGVVSLPPELRPTPANRYDLDVLGSAISFYAHVISEARRVEDLTRYLNRDLLLQVWPYLVLPRYCFPKWHARFPELAAAGRPDPPRRPGPSQ</sequence>
<dbReference type="EMBL" id="BAAAND010000012">
    <property type="protein sequence ID" value="GAA1612348.1"/>
    <property type="molecule type" value="Genomic_DNA"/>
</dbReference>
<evidence type="ECO:0000313" key="1">
    <source>
        <dbReference type="EMBL" id="GAA1612348.1"/>
    </source>
</evidence>
<reference evidence="2" key="1">
    <citation type="journal article" date="2019" name="Int. J. Syst. Evol. Microbiol.">
        <title>The Global Catalogue of Microorganisms (GCM) 10K type strain sequencing project: providing services to taxonomists for standard genome sequencing and annotation.</title>
        <authorList>
            <consortium name="The Broad Institute Genomics Platform"/>
            <consortium name="The Broad Institute Genome Sequencing Center for Infectious Disease"/>
            <person name="Wu L."/>
            <person name="Ma J."/>
        </authorList>
    </citation>
    <scope>NUCLEOTIDE SEQUENCE [LARGE SCALE GENOMIC DNA]</scope>
    <source>
        <strain evidence="2">JCM 14304</strain>
    </source>
</reference>
<dbReference type="RefSeq" id="WP_344200437.1">
    <property type="nucleotide sequence ID" value="NZ_BAAAND010000012.1"/>
</dbReference>
<proteinExistence type="predicted"/>
<name>A0ABP4QI87_9ACTN</name>
<gene>
    <name evidence="1" type="ORF">GCM10009742_74390</name>
</gene>
<dbReference type="Proteomes" id="UP001500190">
    <property type="component" value="Unassembled WGS sequence"/>
</dbReference>
<keyword evidence="2" id="KW-1185">Reference proteome</keyword>
<evidence type="ECO:0000313" key="2">
    <source>
        <dbReference type="Proteomes" id="UP001500190"/>
    </source>
</evidence>
<comment type="caution">
    <text evidence="1">The sequence shown here is derived from an EMBL/GenBank/DDBJ whole genome shotgun (WGS) entry which is preliminary data.</text>
</comment>